<sequence length="103" mass="11828">MNEFDSITLLREFVSDVNAAYPAPNDLREFQSEWPDLAATFFKAQSVIEGRRRHLFHVSCVDEEGVPFNDTLEANDQDEARERAAEIDWPNHFEIVAVQTLST</sequence>
<dbReference type="AlphaFoldDB" id="A0A5M6I8C6"/>
<evidence type="ECO:0000313" key="1">
    <source>
        <dbReference type="EMBL" id="KAA5604402.1"/>
    </source>
</evidence>
<evidence type="ECO:0000313" key="2">
    <source>
        <dbReference type="Proteomes" id="UP000324065"/>
    </source>
</evidence>
<reference evidence="1 2" key="1">
    <citation type="submission" date="2019-09" db="EMBL/GenBank/DDBJ databases">
        <title>Genome sequence of Roseospira marina, one of the more divergent members of the non-sulfur purple photosynthetic bacterial family, the Rhodospirillaceae.</title>
        <authorList>
            <person name="Meyer T."/>
            <person name="Kyndt J."/>
        </authorList>
    </citation>
    <scope>NUCLEOTIDE SEQUENCE [LARGE SCALE GENOMIC DNA]</scope>
    <source>
        <strain evidence="1 2">DSM 15113</strain>
    </source>
</reference>
<keyword evidence="2" id="KW-1185">Reference proteome</keyword>
<comment type="caution">
    <text evidence="1">The sequence shown here is derived from an EMBL/GenBank/DDBJ whole genome shotgun (WGS) entry which is preliminary data.</text>
</comment>
<protein>
    <submittedName>
        <fullName evidence="1">Uncharacterized protein</fullName>
    </submittedName>
</protein>
<dbReference type="EMBL" id="VWPJ01000018">
    <property type="protein sequence ID" value="KAA5604402.1"/>
    <property type="molecule type" value="Genomic_DNA"/>
</dbReference>
<proteinExistence type="predicted"/>
<gene>
    <name evidence="1" type="ORF">F1188_16205</name>
</gene>
<organism evidence="1 2">
    <name type="scientific">Roseospira marina</name>
    <dbReference type="NCBI Taxonomy" id="140057"/>
    <lineage>
        <taxon>Bacteria</taxon>
        <taxon>Pseudomonadati</taxon>
        <taxon>Pseudomonadota</taxon>
        <taxon>Alphaproteobacteria</taxon>
        <taxon>Rhodospirillales</taxon>
        <taxon>Rhodospirillaceae</taxon>
        <taxon>Roseospira</taxon>
    </lineage>
</organism>
<dbReference type="RefSeq" id="WP_150063493.1">
    <property type="nucleotide sequence ID" value="NZ_JACHII010000014.1"/>
</dbReference>
<dbReference type="Proteomes" id="UP000324065">
    <property type="component" value="Unassembled WGS sequence"/>
</dbReference>
<name>A0A5M6I8C6_9PROT</name>
<accession>A0A5M6I8C6</accession>